<keyword evidence="3" id="KW-0227">DNA damage</keyword>
<dbReference type="RefSeq" id="WP_066472194.1">
    <property type="nucleotide sequence ID" value="NZ_CBCRUZ010000006.1"/>
</dbReference>
<dbReference type="Pfam" id="PF06029">
    <property type="entry name" value="AlkA_N"/>
    <property type="match status" value="1"/>
</dbReference>
<feature type="domain" description="DNA-3-methyladenine glycosylase AlkA N-terminal" evidence="6">
    <location>
        <begin position="3"/>
        <end position="117"/>
    </location>
</feature>
<dbReference type="InterPro" id="IPR003265">
    <property type="entry name" value="HhH-GPD_domain"/>
</dbReference>
<dbReference type="CDD" id="cd00056">
    <property type="entry name" value="ENDO3c"/>
    <property type="match status" value="1"/>
</dbReference>
<keyword evidence="8" id="KW-1185">Reference proteome</keyword>
<evidence type="ECO:0000313" key="8">
    <source>
        <dbReference type="Proteomes" id="UP000887023"/>
    </source>
</evidence>
<evidence type="ECO:0000313" key="7">
    <source>
        <dbReference type="EMBL" id="QXQ13919.1"/>
    </source>
</evidence>
<gene>
    <name evidence="7" type="ORF">KV203_00065</name>
</gene>
<comment type="catalytic activity">
    <reaction evidence="1">
        <text>Hydrolysis of alkylated DNA, releasing 3-methyladenine, 3-methylguanine, 7-methylguanine and 7-methyladenine.</text>
        <dbReference type="EC" id="3.2.2.21"/>
    </reaction>
</comment>
<proteinExistence type="predicted"/>
<evidence type="ECO:0000256" key="2">
    <source>
        <dbReference type="ARBA" id="ARBA00012000"/>
    </source>
</evidence>
<dbReference type="InterPro" id="IPR037046">
    <property type="entry name" value="AlkA_N_sf"/>
</dbReference>
<dbReference type="Gene3D" id="3.30.310.20">
    <property type="entry name" value="DNA-3-methyladenine glycosylase AlkA, N-terminal domain"/>
    <property type="match status" value="1"/>
</dbReference>
<dbReference type="PANTHER" id="PTHR43003:SF13">
    <property type="entry name" value="DNA-3-METHYLADENINE GLYCOSYLASE 2"/>
    <property type="match status" value="1"/>
</dbReference>
<dbReference type="EMBL" id="CP079105">
    <property type="protein sequence ID" value="QXQ13919.1"/>
    <property type="molecule type" value="Genomic_DNA"/>
</dbReference>
<dbReference type="SMART" id="SM01009">
    <property type="entry name" value="AlkA_N"/>
    <property type="match status" value="1"/>
</dbReference>
<dbReference type="InterPro" id="IPR011257">
    <property type="entry name" value="DNA_glycosylase"/>
</dbReference>
<name>A0ABX8S7X8_9ACTN</name>
<sequence length="278" mass="29786">MSIIRVDAHGPFHHRAALAMLAAHAIPGAEELDGTTYRRILTIDGEPALVTITLDPGGLTAVTDPSVDDPAPVAALIRRWFDLDTDTALVDRKLAADPVLAPLIARRPGLRLIGYPDEFEAVAAAVIGQQVSLAAARTFASRLVTAYGNRYAELGAFPVAAALARLGPAEIQQCAGLTRARARTLHEVSRLWAQGTLLHGVPAADARRLLLDIPGIGPWTADYLLVRALHDPDTFAPGDLVARRALGLDRKAAAARSPAWAPYRSYALLHLWTDAAYR</sequence>
<dbReference type="Gene3D" id="1.10.340.30">
    <property type="entry name" value="Hypothetical protein, domain 2"/>
    <property type="match status" value="1"/>
</dbReference>
<evidence type="ECO:0000256" key="1">
    <source>
        <dbReference type="ARBA" id="ARBA00000086"/>
    </source>
</evidence>
<keyword evidence="4" id="KW-0234">DNA repair</keyword>
<protein>
    <recommendedName>
        <fullName evidence="2">DNA-3-methyladenine glycosylase II</fullName>
        <ecNumber evidence="2">3.2.2.21</ecNumber>
    </recommendedName>
</protein>
<dbReference type="InterPro" id="IPR051912">
    <property type="entry name" value="Alkylbase_DNA_Glycosylase/TA"/>
</dbReference>
<dbReference type="SUPFAM" id="SSF55945">
    <property type="entry name" value="TATA-box binding protein-like"/>
    <property type="match status" value="1"/>
</dbReference>
<reference evidence="7" key="1">
    <citation type="submission" date="2021-07" db="EMBL/GenBank/DDBJ databases">
        <title>Candidatus Kaistella beijingensis sp. nov. isolated from a municipal wastewater treatment plant is involved in sludge foaming.</title>
        <authorList>
            <person name="Song Y."/>
            <person name="Liu S.-J."/>
        </authorList>
    </citation>
    <scope>NUCLEOTIDE SEQUENCE</scope>
    <source>
        <strain evidence="7">DSM 43998</strain>
    </source>
</reference>
<feature type="domain" description="HhH-GPD" evidence="5">
    <location>
        <begin position="127"/>
        <end position="275"/>
    </location>
</feature>
<dbReference type="InterPro" id="IPR023170">
    <property type="entry name" value="HhH_base_excis_C"/>
</dbReference>
<dbReference type="Gene3D" id="1.10.1670.10">
    <property type="entry name" value="Helix-hairpin-Helix base-excision DNA repair enzymes (C-terminal)"/>
    <property type="match status" value="1"/>
</dbReference>
<dbReference type="Proteomes" id="UP000887023">
    <property type="component" value="Chromosome"/>
</dbReference>
<dbReference type="PANTHER" id="PTHR43003">
    <property type="entry name" value="DNA-3-METHYLADENINE GLYCOSYLASE"/>
    <property type="match status" value="1"/>
</dbReference>
<dbReference type="SUPFAM" id="SSF48150">
    <property type="entry name" value="DNA-glycosylase"/>
    <property type="match status" value="1"/>
</dbReference>
<evidence type="ECO:0000259" key="6">
    <source>
        <dbReference type="SMART" id="SM01009"/>
    </source>
</evidence>
<accession>A0ABX8S7X8</accession>
<evidence type="ECO:0000256" key="3">
    <source>
        <dbReference type="ARBA" id="ARBA00022763"/>
    </source>
</evidence>
<organism evidence="7 8">
    <name type="scientific">Skermania pinensis</name>
    <dbReference type="NCBI Taxonomy" id="39122"/>
    <lineage>
        <taxon>Bacteria</taxon>
        <taxon>Bacillati</taxon>
        <taxon>Actinomycetota</taxon>
        <taxon>Actinomycetes</taxon>
        <taxon>Mycobacteriales</taxon>
        <taxon>Gordoniaceae</taxon>
        <taxon>Skermania</taxon>
    </lineage>
</organism>
<dbReference type="Pfam" id="PF00730">
    <property type="entry name" value="HhH-GPD"/>
    <property type="match status" value="1"/>
</dbReference>
<evidence type="ECO:0000259" key="5">
    <source>
        <dbReference type="SMART" id="SM00478"/>
    </source>
</evidence>
<evidence type="ECO:0000256" key="4">
    <source>
        <dbReference type="ARBA" id="ARBA00023204"/>
    </source>
</evidence>
<dbReference type="EC" id="3.2.2.21" evidence="2"/>
<dbReference type="InterPro" id="IPR010316">
    <property type="entry name" value="AlkA_N"/>
</dbReference>
<dbReference type="SMART" id="SM00478">
    <property type="entry name" value="ENDO3c"/>
    <property type="match status" value="1"/>
</dbReference>